<dbReference type="InterPro" id="IPR000182">
    <property type="entry name" value="GNAT_dom"/>
</dbReference>
<dbReference type="PROSITE" id="PS51186">
    <property type="entry name" value="GNAT"/>
    <property type="match status" value="1"/>
</dbReference>
<dbReference type="CDD" id="cd04301">
    <property type="entry name" value="NAT_SF"/>
    <property type="match status" value="1"/>
</dbReference>
<accession>A0A9Q0AWF7</accession>
<dbReference type="GO" id="GO:0016747">
    <property type="term" value="F:acyltransferase activity, transferring groups other than amino-acyl groups"/>
    <property type="evidence" value="ECO:0007669"/>
    <property type="project" value="InterPro"/>
</dbReference>
<name>A0A9Q0AWF7_9PEZI</name>
<reference evidence="2" key="1">
    <citation type="submission" date="2021-03" db="EMBL/GenBank/DDBJ databases">
        <title>Revisited historic fungal species revealed as producer of novel bioactive compounds through whole genome sequencing and comparative genomics.</title>
        <authorList>
            <person name="Vignolle G.A."/>
            <person name="Hochenegger N."/>
            <person name="Mach R.L."/>
            <person name="Mach-Aigner A.R."/>
            <person name="Javad Rahimi M."/>
            <person name="Salim K.A."/>
            <person name="Chan C.M."/>
            <person name="Lim L.B.L."/>
            <person name="Cai F."/>
            <person name="Druzhinina I.S."/>
            <person name="U'Ren J.M."/>
            <person name="Derntl C."/>
        </authorList>
    </citation>
    <scope>NUCLEOTIDE SEQUENCE</scope>
    <source>
        <strain evidence="2">TUCIM 5799</strain>
    </source>
</reference>
<keyword evidence="3" id="KW-1185">Reference proteome</keyword>
<evidence type="ECO:0000313" key="3">
    <source>
        <dbReference type="Proteomes" id="UP000829685"/>
    </source>
</evidence>
<gene>
    <name evidence="2" type="ORF">JX265_000016</name>
</gene>
<dbReference type="SUPFAM" id="SSF55729">
    <property type="entry name" value="Acyl-CoA N-acyltransferases (Nat)"/>
    <property type="match status" value="1"/>
</dbReference>
<dbReference type="Pfam" id="PF13673">
    <property type="entry name" value="Acetyltransf_10"/>
    <property type="match status" value="1"/>
</dbReference>
<proteinExistence type="predicted"/>
<protein>
    <recommendedName>
        <fullName evidence="1">N-acetyltransferase domain-containing protein</fullName>
    </recommendedName>
</protein>
<dbReference type="PANTHER" id="PTHR42791">
    <property type="entry name" value="GNAT FAMILY ACETYLTRANSFERASE"/>
    <property type="match status" value="1"/>
</dbReference>
<comment type="caution">
    <text evidence="2">The sequence shown here is derived from an EMBL/GenBank/DDBJ whole genome shotgun (WGS) entry which is preliminary data.</text>
</comment>
<dbReference type="InterPro" id="IPR016181">
    <property type="entry name" value="Acyl_CoA_acyltransferase"/>
</dbReference>
<dbReference type="EMBL" id="JAFIMR010000001">
    <property type="protein sequence ID" value="KAI1881190.1"/>
    <property type="molecule type" value="Genomic_DNA"/>
</dbReference>
<sequence>MTLPFPRPPSLAAGFTLSRCTPDDIPQMVSVYLAAFTSTKFTYWWPSSVETVRRWNEARFRLYFRDPTDQQFKVVDDATGQVVGFSHWKVPAQFKGLAEGFRTYDDRAEGEFDGSVSQWMQNPPEGSKEDLYHEFFAGIKAMGAKWNIDEKLDLTLLCVHPAYHRRGIGAALLNSVSDVAHTEGVTTYLEALDNAVPVYKRYGFKTVDKLEYDLTKAGKDGKAIIDVMLREPNGSGQSGA</sequence>
<dbReference type="Gene3D" id="3.40.630.30">
    <property type="match status" value="1"/>
</dbReference>
<dbReference type="PANTHER" id="PTHR42791:SF2">
    <property type="entry name" value="N-ACETYLTRANSFERASE DOMAIN-CONTAINING PROTEIN"/>
    <property type="match status" value="1"/>
</dbReference>
<evidence type="ECO:0000259" key="1">
    <source>
        <dbReference type="PROSITE" id="PS51186"/>
    </source>
</evidence>
<evidence type="ECO:0000313" key="2">
    <source>
        <dbReference type="EMBL" id="KAI1881190.1"/>
    </source>
</evidence>
<dbReference type="Proteomes" id="UP000829685">
    <property type="component" value="Unassembled WGS sequence"/>
</dbReference>
<dbReference type="AlphaFoldDB" id="A0A9Q0AWF7"/>
<feature type="domain" description="N-acetyltransferase" evidence="1">
    <location>
        <begin position="15"/>
        <end position="231"/>
    </location>
</feature>
<dbReference type="InterPro" id="IPR052523">
    <property type="entry name" value="Trichothecene_AcTrans"/>
</dbReference>
<organism evidence="2 3">
    <name type="scientific">Neoarthrinium moseri</name>
    <dbReference type="NCBI Taxonomy" id="1658444"/>
    <lineage>
        <taxon>Eukaryota</taxon>
        <taxon>Fungi</taxon>
        <taxon>Dikarya</taxon>
        <taxon>Ascomycota</taxon>
        <taxon>Pezizomycotina</taxon>
        <taxon>Sordariomycetes</taxon>
        <taxon>Xylariomycetidae</taxon>
        <taxon>Amphisphaeriales</taxon>
        <taxon>Apiosporaceae</taxon>
        <taxon>Neoarthrinium</taxon>
    </lineage>
</organism>